<feature type="binding site" evidence="6">
    <location>
        <position position="95"/>
    </location>
    <ligand>
        <name>a divalent metal cation</name>
        <dbReference type="ChEBI" id="CHEBI:60240"/>
        <label>1</label>
    </ligand>
</feature>
<feature type="binding site" evidence="6">
    <location>
        <position position="78"/>
    </location>
    <ligand>
        <name>substrate</name>
    </ligand>
</feature>
<dbReference type="Gene3D" id="3.90.230.10">
    <property type="entry name" value="Creatinase/methionine aminopeptidase superfamily"/>
    <property type="match status" value="1"/>
</dbReference>
<feature type="binding site" evidence="6">
    <location>
        <position position="233"/>
    </location>
    <ligand>
        <name>a divalent metal cation</name>
        <dbReference type="ChEBI" id="CHEBI:60240"/>
        <label>1</label>
    </ligand>
</feature>
<comment type="function">
    <text evidence="1 6">Removes the N-terminal methionine from nascent proteins. The N-terminal methionine is often cleaved when the second residue in the primary sequence is small and uncharged (Met-Ala-, Cys, Gly, Pro, Ser, Thr, or Val). Requires deformylation of the N(alpha)-formylated initiator methionine before it can be hydrolyzed.</text>
</comment>
<comment type="caution">
    <text evidence="9">The sequence shown here is derived from an EMBL/GenBank/DDBJ whole genome shotgun (WGS) entry which is preliminary data.</text>
</comment>
<feature type="binding site" evidence="6">
    <location>
        <position position="202"/>
    </location>
    <ligand>
        <name>a divalent metal cation</name>
        <dbReference type="ChEBI" id="CHEBI:60240"/>
        <label>2</label>
        <note>catalytic</note>
    </ligand>
</feature>
<dbReference type="CDD" id="cd01086">
    <property type="entry name" value="MetAP1"/>
    <property type="match status" value="1"/>
</dbReference>
<feature type="binding site" evidence="6">
    <location>
        <position position="106"/>
    </location>
    <ligand>
        <name>a divalent metal cation</name>
        <dbReference type="ChEBI" id="CHEBI:60240"/>
        <label>2</label>
        <note>catalytic</note>
    </ligand>
</feature>
<evidence type="ECO:0000256" key="2">
    <source>
        <dbReference type="ARBA" id="ARBA00022438"/>
    </source>
</evidence>
<organism evidence="9 10">
    <name type="scientific">Candidatus Curtissbacteria bacterium RIFCSPHIGHO2_02_FULL_40_16b</name>
    <dbReference type="NCBI Taxonomy" id="1797714"/>
    <lineage>
        <taxon>Bacteria</taxon>
        <taxon>Candidatus Curtissiibacteriota</taxon>
    </lineage>
</organism>
<protein>
    <recommendedName>
        <fullName evidence="6 7">Methionine aminopeptidase</fullName>
        <shortName evidence="6">MAP</shortName>
        <shortName evidence="6">MetAP</shortName>
        <ecNumber evidence="6 7">3.4.11.18</ecNumber>
    </recommendedName>
    <alternativeName>
        <fullName evidence="6">Peptidase M</fullName>
    </alternativeName>
</protein>
<dbReference type="InterPro" id="IPR002467">
    <property type="entry name" value="Pept_M24A_MAP1"/>
</dbReference>
<reference evidence="9 10" key="1">
    <citation type="journal article" date="2016" name="Nat. Commun.">
        <title>Thousands of microbial genomes shed light on interconnected biogeochemical processes in an aquifer system.</title>
        <authorList>
            <person name="Anantharaman K."/>
            <person name="Brown C.T."/>
            <person name="Hug L.A."/>
            <person name="Sharon I."/>
            <person name="Castelle C.J."/>
            <person name="Probst A.J."/>
            <person name="Thomas B.C."/>
            <person name="Singh A."/>
            <person name="Wilkins M.J."/>
            <person name="Karaoz U."/>
            <person name="Brodie E.L."/>
            <person name="Williams K.H."/>
            <person name="Hubbard S.S."/>
            <person name="Banfield J.F."/>
        </authorList>
    </citation>
    <scope>NUCLEOTIDE SEQUENCE [LARGE SCALE GENOMIC DNA]</scope>
</reference>
<dbReference type="GO" id="GO:0070006">
    <property type="term" value="F:metalloaminopeptidase activity"/>
    <property type="evidence" value="ECO:0007669"/>
    <property type="project" value="UniProtKB-UniRule"/>
</dbReference>
<comment type="cofactor">
    <cofactor evidence="6">
        <name>Co(2+)</name>
        <dbReference type="ChEBI" id="CHEBI:48828"/>
    </cofactor>
    <cofactor evidence="6">
        <name>Zn(2+)</name>
        <dbReference type="ChEBI" id="CHEBI:29105"/>
    </cofactor>
    <cofactor evidence="6">
        <name>Mn(2+)</name>
        <dbReference type="ChEBI" id="CHEBI:29035"/>
    </cofactor>
    <cofactor evidence="6">
        <name>Fe(2+)</name>
        <dbReference type="ChEBI" id="CHEBI:29033"/>
    </cofactor>
    <text evidence="6">Binds 2 divalent metal cations per subunit. Has a high-affinity and a low affinity metal-binding site. The true nature of the physiological cofactor is under debate. The enzyme is active with cobalt, zinc, manganese or divalent iron ions. Most likely, methionine aminopeptidases function as mononuclear Fe(2+)-metalloproteases under physiological conditions, and the catalytically relevant metal-binding site has been assigned to the histidine-containing high-affinity site.</text>
</comment>
<dbReference type="GO" id="GO:0006508">
    <property type="term" value="P:proteolysis"/>
    <property type="evidence" value="ECO:0007669"/>
    <property type="project" value="UniProtKB-KW"/>
</dbReference>
<feature type="binding site" evidence="6">
    <location>
        <position position="233"/>
    </location>
    <ligand>
        <name>a divalent metal cation</name>
        <dbReference type="ChEBI" id="CHEBI:60240"/>
        <label>2</label>
        <note>catalytic</note>
    </ligand>
</feature>
<evidence type="ECO:0000259" key="8">
    <source>
        <dbReference type="Pfam" id="PF00557"/>
    </source>
</evidence>
<evidence type="ECO:0000313" key="9">
    <source>
        <dbReference type="EMBL" id="OGD87810.1"/>
    </source>
</evidence>
<dbReference type="InterPro" id="IPR000994">
    <property type="entry name" value="Pept_M24"/>
</dbReference>
<proteinExistence type="inferred from homology"/>
<feature type="binding site" evidence="6">
    <location>
        <position position="106"/>
    </location>
    <ligand>
        <name>a divalent metal cation</name>
        <dbReference type="ChEBI" id="CHEBI:60240"/>
        <label>1</label>
    </ligand>
</feature>
<keyword evidence="4 6" id="KW-0479">Metal-binding</keyword>
<dbReference type="AlphaFoldDB" id="A0A1F5G7G2"/>
<dbReference type="HAMAP" id="MF_01974">
    <property type="entry name" value="MetAP_1"/>
    <property type="match status" value="1"/>
</dbReference>
<dbReference type="Pfam" id="PF00557">
    <property type="entry name" value="Peptidase_M24"/>
    <property type="match status" value="1"/>
</dbReference>
<evidence type="ECO:0000256" key="3">
    <source>
        <dbReference type="ARBA" id="ARBA00022670"/>
    </source>
</evidence>
<dbReference type="EC" id="3.4.11.18" evidence="6 7"/>
<evidence type="ECO:0000256" key="6">
    <source>
        <dbReference type="HAMAP-Rule" id="MF_01974"/>
    </source>
</evidence>
<comment type="similarity">
    <text evidence="6">Belongs to the peptidase M24A family. Methionine aminopeptidase type 1 subfamily.</text>
</comment>
<dbReference type="NCBIfam" id="TIGR00500">
    <property type="entry name" value="met_pdase_I"/>
    <property type="match status" value="1"/>
</dbReference>
<dbReference type="Proteomes" id="UP000177369">
    <property type="component" value="Unassembled WGS sequence"/>
</dbReference>
<dbReference type="InterPro" id="IPR001714">
    <property type="entry name" value="Pept_M24_MAP"/>
</dbReference>
<evidence type="ECO:0000256" key="1">
    <source>
        <dbReference type="ARBA" id="ARBA00002521"/>
    </source>
</evidence>
<sequence length="250" mass="27308">MQKFSKSDKEIEIMKKSGQICANALKKVLEDIKPGTKLLNLDRIASKELERQGASSSFKTVEDYKYTICTTVNEQVVHGIPNDRVLEEGDIIGIDIGALYKNYHSDLAITVPVGETSEDTEIFLNVGKTTLYEAINKAKVGNTIGDISETIQNRIEGSGYSIVKNLTGHGVGRELHEEPMVPGFGKKGTGPKLVENMTIAIEIIYTKGSGEVVLGKDNWTISSKDKSIGGLFEQTIAINKNGPIVLTPYF</sequence>
<dbReference type="PANTHER" id="PTHR43330">
    <property type="entry name" value="METHIONINE AMINOPEPTIDASE"/>
    <property type="match status" value="1"/>
</dbReference>
<dbReference type="GO" id="GO:0046872">
    <property type="term" value="F:metal ion binding"/>
    <property type="evidence" value="ECO:0007669"/>
    <property type="project" value="UniProtKB-UniRule"/>
</dbReference>
<dbReference type="PRINTS" id="PR00599">
    <property type="entry name" value="MAPEPTIDASE"/>
</dbReference>
<dbReference type="GO" id="GO:0005829">
    <property type="term" value="C:cytosol"/>
    <property type="evidence" value="ECO:0007669"/>
    <property type="project" value="TreeGrafter"/>
</dbReference>
<keyword evidence="3 6" id="KW-0645">Protease</keyword>
<dbReference type="InterPro" id="IPR036005">
    <property type="entry name" value="Creatinase/aminopeptidase-like"/>
</dbReference>
<dbReference type="STRING" id="1797714.A3D04_02475"/>
<feature type="domain" description="Peptidase M24" evidence="8">
    <location>
        <begin position="12"/>
        <end position="210"/>
    </location>
</feature>
<name>A0A1F5G7G2_9BACT</name>
<comment type="subunit">
    <text evidence="6">Monomer.</text>
</comment>
<dbReference type="PANTHER" id="PTHR43330:SF27">
    <property type="entry name" value="METHIONINE AMINOPEPTIDASE"/>
    <property type="match status" value="1"/>
</dbReference>
<evidence type="ECO:0000256" key="4">
    <source>
        <dbReference type="ARBA" id="ARBA00022723"/>
    </source>
</evidence>
<dbReference type="SUPFAM" id="SSF55920">
    <property type="entry name" value="Creatinase/aminopeptidase"/>
    <property type="match status" value="1"/>
</dbReference>
<feature type="binding site" evidence="6">
    <location>
        <position position="169"/>
    </location>
    <ligand>
        <name>a divalent metal cation</name>
        <dbReference type="ChEBI" id="CHEBI:60240"/>
        <label>2</label>
        <note>catalytic</note>
    </ligand>
</feature>
<dbReference type="EMBL" id="MFBD01000043">
    <property type="protein sequence ID" value="OGD87810.1"/>
    <property type="molecule type" value="Genomic_DNA"/>
</dbReference>
<gene>
    <name evidence="6" type="primary">map</name>
    <name evidence="9" type="ORF">A3D04_02475</name>
</gene>
<accession>A0A1F5G7G2</accession>
<feature type="binding site" evidence="6">
    <location>
        <position position="176"/>
    </location>
    <ligand>
        <name>substrate</name>
    </ligand>
</feature>
<evidence type="ECO:0000256" key="7">
    <source>
        <dbReference type="RuleBase" id="RU003653"/>
    </source>
</evidence>
<evidence type="ECO:0000313" key="10">
    <source>
        <dbReference type="Proteomes" id="UP000177369"/>
    </source>
</evidence>
<keyword evidence="5 6" id="KW-0378">Hydrolase</keyword>
<evidence type="ECO:0000256" key="5">
    <source>
        <dbReference type="ARBA" id="ARBA00022801"/>
    </source>
</evidence>
<keyword evidence="2 6" id="KW-0031">Aminopeptidase</keyword>
<dbReference type="GO" id="GO:0004239">
    <property type="term" value="F:initiator methionyl aminopeptidase activity"/>
    <property type="evidence" value="ECO:0007669"/>
    <property type="project" value="UniProtKB-UniRule"/>
</dbReference>
<comment type="catalytic activity">
    <reaction evidence="6 7">
        <text>Release of N-terminal amino acids, preferentially methionine, from peptides and arylamides.</text>
        <dbReference type="EC" id="3.4.11.18"/>
    </reaction>
</comment>